<dbReference type="PIRSF" id="PIRSF002703">
    <property type="entry name" value="Thaumatin"/>
    <property type="match status" value="1"/>
</dbReference>
<dbReference type="InterPro" id="IPR001938">
    <property type="entry name" value="Thaumatin"/>
</dbReference>
<dbReference type="Gene3D" id="2.60.110.10">
    <property type="entry name" value="Thaumatin"/>
    <property type="match status" value="1"/>
</dbReference>
<dbReference type="PANTHER" id="PTHR31048">
    <property type="entry name" value="OS03G0233200 PROTEIN"/>
    <property type="match status" value="1"/>
</dbReference>
<keyword evidence="4" id="KW-1185">Reference proteome</keyword>
<dbReference type="EMBL" id="CP010519">
    <property type="protein sequence ID" value="AJE83721.1"/>
    <property type="molecule type" value="Genomic_DNA"/>
</dbReference>
<protein>
    <recommendedName>
        <fullName evidence="5">Thaumatin pathogenesis-like protein</fullName>
    </recommendedName>
</protein>
<organism evidence="3 4">
    <name type="scientific">Streptomyces albus (strain ATCC 21838 / DSM 41398 / FERM P-419 / JCM 4703 / NBRC 107858)</name>
    <dbReference type="NCBI Taxonomy" id="1081613"/>
    <lineage>
        <taxon>Bacteria</taxon>
        <taxon>Bacillati</taxon>
        <taxon>Actinomycetota</taxon>
        <taxon>Actinomycetes</taxon>
        <taxon>Kitasatosporales</taxon>
        <taxon>Streptomycetaceae</taxon>
        <taxon>Streptomyces</taxon>
    </lineage>
</organism>
<dbReference type="SUPFAM" id="SSF49870">
    <property type="entry name" value="Osmotin, thaumatin-like protein"/>
    <property type="match status" value="1"/>
</dbReference>
<dbReference type="Proteomes" id="UP000031523">
    <property type="component" value="Chromosome"/>
</dbReference>
<dbReference type="InterPro" id="IPR037176">
    <property type="entry name" value="Osmotin/thaumatin-like_sf"/>
</dbReference>
<dbReference type="Pfam" id="PF00314">
    <property type="entry name" value="Thaumatin"/>
    <property type="match status" value="1"/>
</dbReference>
<dbReference type="KEGG" id="sals:SLNWT_3345"/>
<evidence type="ECO:0000256" key="2">
    <source>
        <dbReference type="SAM" id="SignalP"/>
    </source>
</evidence>
<dbReference type="PROSITE" id="PS51257">
    <property type="entry name" value="PROKAR_LIPOPROTEIN"/>
    <property type="match status" value="1"/>
</dbReference>
<gene>
    <name evidence="3" type="ORF">SLNWT_3345</name>
</gene>
<evidence type="ECO:0000313" key="4">
    <source>
        <dbReference type="Proteomes" id="UP000031523"/>
    </source>
</evidence>
<accession>A0A0B5EYJ5</accession>
<name>A0A0B5EYJ5_STRA4</name>
<sequence>MRLRSAWPAAVTAVLALLAFLGCAGTAGAAADPYTVTLVNHTGERLWIGSVAEPGSETLTGLPALDDGRQATVTLPENAAGQWYGKFVPRQKCGGEDGGDFHCQVGDCGPYADHCSIYTPQPASYAEFHFDRNDPLGLWYNTSYVDGFSVPVTVDADVDPVPETGECSTAGCPEDLLPLCPPGDLVTDPASGTPLYCDNPNPDSPDTDYSRTLSEHCPKAYSWSGNDTVPGNDVVRNCTRCSGFTVTFH</sequence>
<feature type="chain" id="PRO_5002102513" description="Thaumatin pathogenesis-like protein" evidence="2">
    <location>
        <begin position="30"/>
        <end position="249"/>
    </location>
</feature>
<dbReference type="PROSITE" id="PS51367">
    <property type="entry name" value="THAUMATIN_2"/>
    <property type="match status" value="1"/>
</dbReference>
<dbReference type="AlphaFoldDB" id="A0A0B5EYJ5"/>
<evidence type="ECO:0000256" key="1">
    <source>
        <dbReference type="SAM" id="MobiDB-lite"/>
    </source>
</evidence>
<reference evidence="3 4" key="1">
    <citation type="submission" date="2015-01" db="EMBL/GenBank/DDBJ databases">
        <title>Enhanced salinomycin production by adjusting the supply of polyketide extender units in Streptomyce albus DSM 41398.</title>
        <authorList>
            <person name="Lu C."/>
        </authorList>
    </citation>
    <scope>NUCLEOTIDE SEQUENCE [LARGE SCALE GENOMIC DNA]</scope>
    <source>
        <strain evidence="4">ATCC 21838 / DSM 41398 / FERM P-419 / JCM 4703 / NBRC 107858</strain>
    </source>
</reference>
<feature type="signal peptide" evidence="2">
    <location>
        <begin position="1"/>
        <end position="29"/>
    </location>
</feature>
<feature type="region of interest" description="Disordered" evidence="1">
    <location>
        <begin position="191"/>
        <end position="211"/>
    </location>
</feature>
<keyword evidence="2" id="KW-0732">Signal</keyword>
<evidence type="ECO:0008006" key="5">
    <source>
        <dbReference type="Google" id="ProtNLM"/>
    </source>
</evidence>
<proteinExistence type="predicted"/>
<evidence type="ECO:0000313" key="3">
    <source>
        <dbReference type="EMBL" id="AJE83721.1"/>
    </source>
</evidence>
<dbReference type="SMART" id="SM00205">
    <property type="entry name" value="THN"/>
    <property type="match status" value="1"/>
</dbReference>